<feature type="signal peptide" evidence="4">
    <location>
        <begin position="1"/>
        <end position="17"/>
    </location>
</feature>
<comment type="similarity">
    <text evidence="2">Belongs to the apolipoprotein A1/A4/E family.</text>
</comment>
<evidence type="ECO:0008006" key="7">
    <source>
        <dbReference type="Google" id="ProtNLM"/>
    </source>
</evidence>
<dbReference type="AlphaFoldDB" id="A0A672FE52"/>
<dbReference type="SUPFAM" id="SSF58113">
    <property type="entry name" value="Apolipoprotein A-I"/>
    <property type="match status" value="1"/>
</dbReference>
<dbReference type="OMA" id="QTHLGPY"/>
<sequence length="270" mass="30614">MKVLAVLVLAVFTGCNANLFYADAPRSHTEELRDGFWLYAGKITQTTDDTIQVIRKSQKTKENCFLSINFRPISARLMESADAASKYAASLQEQLPPVAQDLITKVSAEADLLKERVNTELSTVRERLEPLAGDLKVKVQERVEQLKQELAPYVDTVDAEGLRITLIEKSEELKASLEQTVADLQVQMGPYTEEVKVKVEQHLEDFKQRVSPVAEKVQGQLKERVQQVRELAAPYVEEVRDRLNPYADDLQTRLAALYESFGKKKVKDYK</sequence>
<dbReference type="GO" id="GO:0120020">
    <property type="term" value="F:cholesterol transfer activity"/>
    <property type="evidence" value="ECO:0007669"/>
    <property type="project" value="TreeGrafter"/>
</dbReference>
<dbReference type="GO" id="GO:0034361">
    <property type="term" value="C:very-low-density lipoprotein particle"/>
    <property type="evidence" value="ECO:0007669"/>
    <property type="project" value="TreeGrafter"/>
</dbReference>
<dbReference type="Gene3D" id="1.20.120.20">
    <property type="entry name" value="Apolipoprotein"/>
    <property type="match status" value="2"/>
</dbReference>
<reference evidence="5" key="3">
    <citation type="submission" date="2025-09" db="UniProtKB">
        <authorList>
            <consortium name="Ensembl"/>
        </authorList>
    </citation>
    <scope>IDENTIFICATION</scope>
</reference>
<evidence type="ECO:0000256" key="1">
    <source>
        <dbReference type="ARBA" id="ARBA00004613"/>
    </source>
</evidence>
<dbReference type="InterPro" id="IPR050163">
    <property type="entry name" value="Apolipoprotein_A1/A4/E"/>
</dbReference>
<dbReference type="GO" id="GO:0042157">
    <property type="term" value="P:lipoprotein metabolic process"/>
    <property type="evidence" value="ECO:0007669"/>
    <property type="project" value="InterPro"/>
</dbReference>
<dbReference type="GO" id="GO:0055090">
    <property type="term" value="P:acylglycerol homeostasis"/>
    <property type="evidence" value="ECO:0007669"/>
    <property type="project" value="TreeGrafter"/>
</dbReference>
<organism evidence="5 6">
    <name type="scientific">Salarias fasciatus</name>
    <name type="common">Jewelled blenny</name>
    <name type="synonym">Blennius fasciatus</name>
    <dbReference type="NCBI Taxonomy" id="181472"/>
    <lineage>
        <taxon>Eukaryota</taxon>
        <taxon>Metazoa</taxon>
        <taxon>Chordata</taxon>
        <taxon>Craniata</taxon>
        <taxon>Vertebrata</taxon>
        <taxon>Euteleostomi</taxon>
        <taxon>Actinopterygii</taxon>
        <taxon>Neopterygii</taxon>
        <taxon>Teleostei</taxon>
        <taxon>Neoteleostei</taxon>
        <taxon>Acanthomorphata</taxon>
        <taxon>Ovalentaria</taxon>
        <taxon>Blenniimorphae</taxon>
        <taxon>Blenniiformes</taxon>
        <taxon>Blennioidei</taxon>
        <taxon>Blenniidae</taxon>
        <taxon>Salariinae</taxon>
        <taxon>Salarias</taxon>
    </lineage>
</organism>
<dbReference type="GO" id="GO:0008203">
    <property type="term" value="P:cholesterol metabolic process"/>
    <property type="evidence" value="ECO:0007669"/>
    <property type="project" value="TreeGrafter"/>
</dbReference>
<dbReference type="Ensembl" id="ENSSFAT00005004909.1">
    <property type="protein sequence ID" value="ENSSFAP00005004618.1"/>
    <property type="gene ID" value="ENSSFAG00005003040.1"/>
</dbReference>
<keyword evidence="3" id="KW-0964">Secreted</keyword>
<dbReference type="Pfam" id="PF01442">
    <property type="entry name" value="Apolipoprotein"/>
    <property type="match status" value="1"/>
</dbReference>
<dbReference type="GO" id="GO:0042627">
    <property type="term" value="C:chylomicron"/>
    <property type="evidence" value="ECO:0007669"/>
    <property type="project" value="TreeGrafter"/>
</dbReference>
<dbReference type="PANTHER" id="PTHR18976">
    <property type="entry name" value="APOLIPOPROTEIN"/>
    <property type="match status" value="1"/>
</dbReference>
<evidence type="ECO:0000256" key="4">
    <source>
        <dbReference type="SAM" id="SignalP"/>
    </source>
</evidence>
<dbReference type="GO" id="GO:0034364">
    <property type="term" value="C:high-density lipoprotein particle"/>
    <property type="evidence" value="ECO:0007669"/>
    <property type="project" value="TreeGrafter"/>
</dbReference>
<proteinExistence type="inferred from homology"/>
<keyword evidence="4" id="KW-0732">Signal</keyword>
<dbReference type="GO" id="GO:0033344">
    <property type="term" value="P:cholesterol efflux"/>
    <property type="evidence" value="ECO:0007669"/>
    <property type="project" value="TreeGrafter"/>
</dbReference>
<evidence type="ECO:0000313" key="5">
    <source>
        <dbReference type="Ensembl" id="ENSSFAP00005004618.1"/>
    </source>
</evidence>
<evidence type="ECO:0000313" key="6">
    <source>
        <dbReference type="Proteomes" id="UP000472267"/>
    </source>
</evidence>
<feature type="chain" id="PRO_5025406623" description="Apolipoprotein A-IV a" evidence="4">
    <location>
        <begin position="18"/>
        <end position="270"/>
    </location>
</feature>
<dbReference type="GO" id="GO:1903561">
    <property type="term" value="C:extracellular vesicle"/>
    <property type="evidence" value="ECO:0007669"/>
    <property type="project" value="TreeGrafter"/>
</dbReference>
<dbReference type="GO" id="GO:0033700">
    <property type="term" value="P:phospholipid efflux"/>
    <property type="evidence" value="ECO:0007669"/>
    <property type="project" value="TreeGrafter"/>
</dbReference>
<gene>
    <name evidence="5" type="primary">LOC115396818</name>
</gene>
<dbReference type="InParanoid" id="A0A672FE52"/>
<reference evidence="5" key="1">
    <citation type="submission" date="2019-06" db="EMBL/GenBank/DDBJ databases">
        <authorList>
            <consortium name="Wellcome Sanger Institute Data Sharing"/>
        </authorList>
    </citation>
    <scope>NUCLEOTIDE SEQUENCE [LARGE SCALE GENOMIC DNA]</scope>
</reference>
<dbReference type="GO" id="GO:0060228">
    <property type="term" value="F:phosphatidylcholine-sterol O-acyltransferase activator activity"/>
    <property type="evidence" value="ECO:0007669"/>
    <property type="project" value="TreeGrafter"/>
</dbReference>
<dbReference type="InterPro" id="IPR000074">
    <property type="entry name" value="ApoA_E"/>
</dbReference>
<dbReference type="PROSITE" id="PS51257">
    <property type="entry name" value="PROKAR_LIPOPROTEIN"/>
    <property type="match status" value="1"/>
</dbReference>
<comment type="subcellular location">
    <subcellularLocation>
        <location evidence="1">Secreted</location>
    </subcellularLocation>
</comment>
<name>A0A672FE52_SALFA</name>
<accession>A0A672FE52</accession>
<evidence type="ECO:0000256" key="2">
    <source>
        <dbReference type="ARBA" id="ARBA00008788"/>
    </source>
</evidence>
<evidence type="ECO:0000256" key="3">
    <source>
        <dbReference type="ARBA" id="ARBA00022525"/>
    </source>
</evidence>
<dbReference type="GO" id="GO:0034362">
    <property type="term" value="C:low-density lipoprotein particle"/>
    <property type="evidence" value="ECO:0007669"/>
    <property type="project" value="TreeGrafter"/>
</dbReference>
<dbReference type="GO" id="GO:0005543">
    <property type="term" value="F:phospholipid binding"/>
    <property type="evidence" value="ECO:0007669"/>
    <property type="project" value="TreeGrafter"/>
</dbReference>
<dbReference type="Proteomes" id="UP000472267">
    <property type="component" value="Chromosome 11"/>
</dbReference>
<protein>
    <recommendedName>
        <fullName evidence="7">Apolipoprotein A-IV a</fullName>
    </recommendedName>
</protein>
<dbReference type="PANTHER" id="PTHR18976:SF28">
    <property type="entry name" value="APOLIPOPROTEIN A-IV-RELATED"/>
    <property type="match status" value="1"/>
</dbReference>
<keyword evidence="6" id="KW-1185">Reference proteome</keyword>
<reference evidence="5" key="2">
    <citation type="submission" date="2025-08" db="UniProtKB">
        <authorList>
            <consortium name="Ensembl"/>
        </authorList>
    </citation>
    <scope>IDENTIFICATION</scope>
</reference>